<gene>
    <name evidence="3" type="ORF">SAMN05443428_11031</name>
</gene>
<keyword evidence="4" id="KW-1185">Reference proteome</keyword>
<dbReference type="PANTHER" id="PTHR30501">
    <property type="entry name" value="UPF0597 PROTEIN YHAM"/>
    <property type="match status" value="1"/>
</dbReference>
<dbReference type="PIRSF" id="PIRSF006054">
    <property type="entry name" value="UCP006054"/>
    <property type="match status" value="1"/>
</dbReference>
<reference evidence="4" key="1">
    <citation type="submission" date="2017-02" db="EMBL/GenBank/DDBJ databases">
        <authorList>
            <person name="Varghese N."/>
            <person name="Submissions S."/>
        </authorList>
    </citation>
    <scope>NUCLEOTIDE SEQUENCE [LARGE SCALE GENOMIC DNA]</scope>
    <source>
        <strain evidence="4">USBA 833</strain>
    </source>
</reference>
<dbReference type="Proteomes" id="UP000190105">
    <property type="component" value="Unassembled WGS sequence"/>
</dbReference>
<dbReference type="OrthoDB" id="41906at2"/>
<dbReference type="EMBL" id="FUYH01000010">
    <property type="protein sequence ID" value="SKA90069.1"/>
    <property type="molecule type" value="Genomic_DNA"/>
</dbReference>
<accession>A0A1T4XKG0</accession>
<dbReference type="HAMAP" id="MF_01845">
    <property type="entry name" value="UPF0597"/>
    <property type="match status" value="1"/>
</dbReference>
<dbReference type="STRING" id="1147123.SAMN05443428_11031"/>
<protein>
    <recommendedName>
        <fullName evidence="1">UPF0597 protein SAMN05443428_11031</fullName>
    </recommendedName>
</protein>
<dbReference type="GO" id="GO:0019450">
    <property type="term" value="P:L-cysteine catabolic process to pyruvate"/>
    <property type="evidence" value="ECO:0007669"/>
    <property type="project" value="TreeGrafter"/>
</dbReference>
<evidence type="ECO:0000256" key="1">
    <source>
        <dbReference type="HAMAP-Rule" id="MF_01845"/>
    </source>
</evidence>
<organism evidence="3 4">
    <name type="scientific">Caloramator quimbayensis</name>
    <dbReference type="NCBI Taxonomy" id="1147123"/>
    <lineage>
        <taxon>Bacteria</taxon>
        <taxon>Bacillati</taxon>
        <taxon>Bacillota</taxon>
        <taxon>Clostridia</taxon>
        <taxon>Eubacteriales</taxon>
        <taxon>Clostridiaceae</taxon>
        <taxon>Caloramator</taxon>
    </lineage>
</organism>
<dbReference type="InterPro" id="IPR005130">
    <property type="entry name" value="Ser_deHydtase-like_asu"/>
</dbReference>
<proteinExistence type="inferred from homology"/>
<dbReference type="GO" id="GO:0080146">
    <property type="term" value="F:L-cysteine desulfhydrase activity"/>
    <property type="evidence" value="ECO:0007669"/>
    <property type="project" value="TreeGrafter"/>
</dbReference>
<dbReference type="Pfam" id="PF03313">
    <property type="entry name" value="SDH_alpha"/>
    <property type="match status" value="1"/>
</dbReference>
<dbReference type="InterPro" id="IPR021144">
    <property type="entry name" value="UPF0597"/>
</dbReference>
<dbReference type="PANTHER" id="PTHR30501:SF2">
    <property type="entry name" value="UPF0597 PROTEIN YHAM"/>
    <property type="match status" value="1"/>
</dbReference>
<comment type="similarity">
    <text evidence="1">Belongs to the UPF0597 family.</text>
</comment>
<evidence type="ECO:0000313" key="4">
    <source>
        <dbReference type="Proteomes" id="UP000190105"/>
    </source>
</evidence>
<feature type="domain" description="Serine dehydratase-like alpha subunit" evidence="2">
    <location>
        <begin position="85"/>
        <end position="419"/>
    </location>
</feature>
<evidence type="ECO:0000259" key="2">
    <source>
        <dbReference type="Pfam" id="PF03313"/>
    </source>
</evidence>
<dbReference type="RefSeq" id="WP_078696563.1">
    <property type="nucleotide sequence ID" value="NZ_FUYH01000010.1"/>
</dbReference>
<name>A0A1T4XKG0_9CLOT</name>
<evidence type="ECO:0000313" key="3">
    <source>
        <dbReference type="EMBL" id="SKA90069.1"/>
    </source>
</evidence>
<dbReference type="AlphaFoldDB" id="A0A1T4XKG0"/>
<sequence length="426" mass="45410">MDFNKIIKVLNQQVKPALGCTEPVAVGIAVARAYKEVKGEIEKITVNLSPNIFKNGMRVGIPGTSHSGIPFAIALSAVCGDSDLGLEVFKNVTLEDERNAEKLLCKGVVDIGVDDSKDNFYINAHVKTDRGYGVCIIQGFHTNITFVEANGSVIYKKDYEDCSRKEELEKIGNLTINELIDIIENIPYEDIKFLLEGEKINMEIAAKGLEEGVGLGLGRGIKNLIESGMINKDIANTVRFYTAAASDARMAGVNMPVMSSAGSGNHGITAIIPASIVCRYLGYDDEKLSRALALSHLITVYIKEYTGRLSPVCGCGIAAGVGACASVAWLIGCDDNQIAGAIKNMIGNLAGLLCDGAKGGCAFKLSTASSEAVIQAYLAKNNVIISDYDGIVSKEAENTIKNLGRLCIEGLSGVDNKIIEIMLSEA</sequence>